<proteinExistence type="predicted"/>
<protein>
    <submittedName>
        <fullName evidence="1">Uncharacterized protein</fullName>
    </submittedName>
</protein>
<dbReference type="Pfam" id="PF12609">
    <property type="entry name" value="DUF3774"/>
    <property type="match status" value="1"/>
</dbReference>
<reference evidence="1" key="1">
    <citation type="submission" date="2022-12" db="EMBL/GenBank/DDBJ databases">
        <title>Draft genome assemblies for two species of Escallonia (Escalloniales).</title>
        <authorList>
            <person name="Chanderbali A."/>
            <person name="Dervinis C."/>
            <person name="Anghel I."/>
            <person name="Soltis D."/>
            <person name="Soltis P."/>
            <person name="Zapata F."/>
        </authorList>
    </citation>
    <scope>NUCLEOTIDE SEQUENCE</scope>
    <source>
        <strain evidence="1">UCBG64.0493</strain>
        <tissue evidence="1">Leaf</tissue>
    </source>
</reference>
<evidence type="ECO:0000313" key="2">
    <source>
        <dbReference type="Proteomes" id="UP001188597"/>
    </source>
</evidence>
<sequence>MRKGVSKVVDDVGTVPFTNDLVEILVQSQVEGTKSSGCFHRLAVQSVAEGYHTDVVLGQVVSECIVHKWMSLSKGLYQGCMRLMHGMKEKGSKCEYSNIKCVRDSNAYSSSLKQAGGLSGALDSDAYKAAVNDKVKQAEDSLRIVMYLSCWGPN</sequence>
<keyword evidence="2" id="KW-1185">Reference proteome</keyword>
<organism evidence="1 2">
    <name type="scientific">Escallonia herrerae</name>
    <dbReference type="NCBI Taxonomy" id="1293975"/>
    <lineage>
        <taxon>Eukaryota</taxon>
        <taxon>Viridiplantae</taxon>
        <taxon>Streptophyta</taxon>
        <taxon>Embryophyta</taxon>
        <taxon>Tracheophyta</taxon>
        <taxon>Spermatophyta</taxon>
        <taxon>Magnoliopsida</taxon>
        <taxon>eudicotyledons</taxon>
        <taxon>Gunneridae</taxon>
        <taxon>Pentapetalae</taxon>
        <taxon>asterids</taxon>
        <taxon>campanulids</taxon>
        <taxon>Escalloniales</taxon>
        <taxon>Escalloniaceae</taxon>
        <taxon>Escallonia</taxon>
    </lineage>
</organism>
<dbReference type="AlphaFoldDB" id="A0AA88VZQ4"/>
<evidence type="ECO:0000313" key="1">
    <source>
        <dbReference type="EMBL" id="KAK3014600.1"/>
    </source>
</evidence>
<dbReference type="EMBL" id="JAVXUP010001208">
    <property type="protein sequence ID" value="KAK3014600.1"/>
    <property type="molecule type" value="Genomic_DNA"/>
</dbReference>
<gene>
    <name evidence="1" type="ORF">RJ639_009833</name>
</gene>
<accession>A0AA88VZQ4</accession>
<dbReference type="InterPro" id="IPR022251">
    <property type="entry name" value="DUF3774_wound-induced"/>
</dbReference>
<dbReference type="Proteomes" id="UP001188597">
    <property type="component" value="Unassembled WGS sequence"/>
</dbReference>
<name>A0AA88VZQ4_9ASTE</name>
<comment type="caution">
    <text evidence="1">The sequence shown here is derived from an EMBL/GenBank/DDBJ whole genome shotgun (WGS) entry which is preliminary data.</text>
</comment>